<feature type="domain" description="Response regulatory" evidence="7">
    <location>
        <begin position="2"/>
        <end position="122"/>
    </location>
</feature>
<dbReference type="SMART" id="SM00421">
    <property type="entry name" value="HTH_LUXR"/>
    <property type="match status" value="1"/>
</dbReference>
<dbReference type="RefSeq" id="WP_311559558.1">
    <property type="nucleotide sequence ID" value="NZ_JAVREJ010000025.1"/>
</dbReference>
<dbReference type="Pfam" id="PF00196">
    <property type="entry name" value="GerE"/>
    <property type="match status" value="1"/>
</dbReference>
<proteinExistence type="predicted"/>
<reference evidence="9" key="1">
    <citation type="submission" date="2023-07" db="EMBL/GenBank/DDBJ databases">
        <title>30 novel species of actinomycetes from the DSMZ collection.</title>
        <authorList>
            <person name="Nouioui I."/>
        </authorList>
    </citation>
    <scope>NUCLEOTIDE SEQUENCE [LARGE SCALE GENOMIC DNA]</scope>
    <source>
        <strain evidence="9">DSM 45834</strain>
    </source>
</reference>
<dbReference type="SUPFAM" id="SSF52172">
    <property type="entry name" value="CheY-like"/>
    <property type="match status" value="1"/>
</dbReference>
<dbReference type="Proteomes" id="UP001183202">
    <property type="component" value="Unassembled WGS sequence"/>
</dbReference>
<feature type="modified residue" description="4-aspartylphosphate" evidence="5">
    <location>
        <position position="52"/>
    </location>
</feature>
<dbReference type="PROSITE" id="PS50110">
    <property type="entry name" value="RESPONSE_REGULATORY"/>
    <property type="match status" value="1"/>
</dbReference>
<dbReference type="CDD" id="cd06170">
    <property type="entry name" value="LuxR_C_like"/>
    <property type="match status" value="1"/>
</dbReference>
<evidence type="ECO:0000313" key="9">
    <source>
        <dbReference type="Proteomes" id="UP001183202"/>
    </source>
</evidence>
<sequence length="212" mass="22739">MRVVIGEDEALLREGLRLVLEREGFEVVAAVADAEEVVAASARTGPDLVLTDLRMPPTRTDDGLRAAQRIRADQPGTAVVVLSQHVNGQYAAELLGERASAVGYLLKQRIADAGNFCRDLVRVAEGGVALDPEVVTAMLARRDDAVERLSPRRLGVLALIAQGRSNAAIGRLLGISEKSVVAHASGIYDTLGLSNDADDHRRVLAVVRYLTR</sequence>
<keyword evidence="9" id="KW-1185">Reference proteome</keyword>
<dbReference type="PANTHER" id="PTHR43214:SF24">
    <property type="entry name" value="TRANSCRIPTIONAL REGULATORY PROTEIN NARL-RELATED"/>
    <property type="match status" value="1"/>
</dbReference>
<dbReference type="PANTHER" id="PTHR43214">
    <property type="entry name" value="TWO-COMPONENT RESPONSE REGULATOR"/>
    <property type="match status" value="1"/>
</dbReference>
<evidence type="ECO:0000256" key="4">
    <source>
        <dbReference type="ARBA" id="ARBA00023163"/>
    </source>
</evidence>
<evidence type="ECO:0000256" key="5">
    <source>
        <dbReference type="PROSITE-ProRule" id="PRU00169"/>
    </source>
</evidence>
<dbReference type="SMART" id="SM00448">
    <property type="entry name" value="REC"/>
    <property type="match status" value="1"/>
</dbReference>
<dbReference type="Gene3D" id="3.40.50.2300">
    <property type="match status" value="1"/>
</dbReference>
<organism evidence="8 9">
    <name type="scientific">Pseudonocardia charpentierae</name>
    <dbReference type="NCBI Taxonomy" id="3075545"/>
    <lineage>
        <taxon>Bacteria</taxon>
        <taxon>Bacillati</taxon>
        <taxon>Actinomycetota</taxon>
        <taxon>Actinomycetes</taxon>
        <taxon>Pseudonocardiales</taxon>
        <taxon>Pseudonocardiaceae</taxon>
        <taxon>Pseudonocardia</taxon>
    </lineage>
</organism>
<dbReference type="InterPro" id="IPR016032">
    <property type="entry name" value="Sig_transdc_resp-reg_C-effctor"/>
</dbReference>
<dbReference type="PRINTS" id="PR00038">
    <property type="entry name" value="HTHLUXR"/>
</dbReference>
<evidence type="ECO:0000256" key="3">
    <source>
        <dbReference type="ARBA" id="ARBA00023125"/>
    </source>
</evidence>
<name>A0ABU2NGN4_9PSEU</name>
<keyword evidence="4" id="KW-0804">Transcription</keyword>
<comment type="caution">
    <text evidence="8">The sequence shown here is derived from an EMBL/GenBank/DDBJ whole genome shotgun (WGS) entry which is preliminary data.</text>
</comment>
<evidence type="ECO:0000259" key="6">
    <source>
        <dbReference type="PROSITE" id="PS50043"/>
    </source>
</evidence>
<dbReference type="SUPFAM" id="SSF46894">
    <property type="entry name" value="C-terminal effector domain of the bipartite response regulators"/>
    <property type="match status" value="1"/>
</dbReference>
<keyword evidence="1 5" id="KW-0597">Phosphoprotein</keyword>
<dbReference type="PROSITE" id="PS50043">
    <property type="entry name" value="HTH_LUXR_2"/>
    <property type="match status" value="1"/>
</dbReference>
<evidence type="ECO:0000256" key="1">
    <source>
        <dbReference type="ARBA" id="ARBA00022553"/>
    </source>
</evidence>
<protein>
    <submittedName>
        <fullName evidence="8">Response regulator transcription factor</fullName>
    </submittedName>
</protein>
<dbReference type="Pfam" id="PF00072">
    <property type="entry name" value="Response_reg"/>
    <property type="match status" value="1"/>
</dbReference>
<dbReference type="CDD" id="cd17535">
    <property type="entry name" value="REC_NarL-like"/>
    <property type="match status" value="1"/>
</dbReference>
<evidence type="ECO:0000259" key="7">
    <source>
        <dbReference type="PROSITE" id="PS50110"/>
    </source>
</evidence>
<gene>
    <name evidence="8" type="ORF">RM445_26370</name>
</gene>
<keyword evidence="2" id="KW-0805">Transcription regulation</keyword>
<evidence type="ECO:0000313" key="8">
    <source>
        <dbReference type="EMBL" id="MDT0353044.1"/>
    </source>
</evidence>
<dbReference type="InterPro" id="IPR001789">
    <property type="entry name" value="Sig_transdc_resp-reg_receiver"/>
</dbReference>
<accession>A0ABU2NGN4</accession>
<dbReference type="InterPro" id="IPR011006">
    <property type="entry name" value="CheY-like_superfamily"/>
</dbReference>
<keyword evidence="3" id="KW-0238">DNA-binding</keyword>
<evidence type="ECO:0000256" key="2">
    <source>
        <dbReference type="ARBA" id="ARBA00023015"/>
    </source>
</evidence>
<dbReference type="InterPro" id="IPR000792">
    <property type="entry name" value="Tscrpt_reg_LuxR_C"/>
</dbReference>
<dbReference type="InterPro" id="IPR039420">
    <property type="entry name" value="WalR-like"/>
</dbReference>
<feature type="domain" description="HTH luxR-type" evidence="6">
    <location>
        <begin position="142"/>
        <end position="207"/>
    </location>
</feature>
<dbReference type="EMBL" id="JAVREJ010000025">
    <property type="protein sequence ID" value="MDT0353044.1"/>
    <property type="molecule type" value="Genomic_DNA"/>
</dbReference>
<dbReference type="InterPro" id="IPR058245">
    <property type="entry name" value="NreC/VraR/RcsB-like_REC"/>
</dbReference>